<comment type="caution">
    <text evidence="7">The sequence shown here is derived from an EMBL/GenBank/DDBJ whole genome shotgun (WGS) entry which is preliminary data.</text>
</comment>
<dbReference type="InterPro" id="IPR037185">
    <property type="entry name" value="EmrE-like"/>
</dbReference>
<feature type="transmembrane region" description="Helical" evidence="5">
    <location>
        <begin position="278"/>
        <end position="295"/>
    </location>
</feature>
<gene>
    <name evidence="7" type="ORF">FHW16_000105</name>
</gene>
<feature type="transmembrane region" description="Helical" evidence="5">
    <location>
        <begin position="191"/>
        <end position="209"/>
    </location>
</feature>
<dbReference type="EMBL" id="JACGXN010000001">
    <property type="protein sequence ID" value="MBA8876423.1"/>
    <property type="molecule type" value="Genomic_DNA"/>
</dbReference>
<feature type="transmembrane region" description="Helical" evidence="5">
    <location>
        <begin position="77"/>
        <end position="95"/>
    </location>
</feature>
<proteinExistence type="predicted"/>
<dbReference type="Proteomes" id="UP000549052">
    <property type="component" value="Unassembled WGS sequence"/>
</dbReference>
<keyword evidence="3 5" id="KW-1133">Transmembrane helix</keyword>
<evidence type="ECO:0000256" key="2">
    <source>
        <dbReference type="ARBA" id="ARBA00022692"/>
    </source>
</evidence>
<feature type="transmembrane region" description="Helical" evidence="5">
    <location>
        <begin position="221"/>
        <end position="244"/>
    </location>
</feature>
<dbReference type="GO" id="GO:0016020">
    <property type="term" value="C:membrane"/>
    <property type="evidence" value="ECO:0007669"/>
    <property type="project" value="UniProtKB-SubCell"/>
</dbReference>
<dbReference type="AlphaFoldDB" id="A0A839E9C3"/>
<dbReference type="Pfam" id="PF00892">
    <property type="entry name" value="EamA"/>
    <property type="match status" value="2"/>
</dbReference>
<dbReference type="InterPro" id="IPR000620">
    <property type="entry name" value="EamA_dom"/>
</dbReference>
<comment type="subcellular location">
    <subcellularLocation>
        <location evidence="1">Membrane</location>
        <topology evidence="1">Multi-pass membrane protein</topology>
    </subcellularLocation>
</comment>
<accession>A0A839E9C3</accession>
<evidence type="ECO:0000256" key="1">
    <source>
        <dbReference type="ARBA" id="ARBA00004141"/>
    </source>
</evidence>
<keyword evidence="4 5" id="KW-0472">Membrane</keyword>
<feature type="domain" description="EamA" evidence="6">
    <location>
        <begin position="162"/>
        <end position="294"/>
    </location>
</feature>
<reference evidence="7 8" key="1">
    <citation type="submission" date="2020-07" db="EMBL/GenBank/DDBJ databases">
        <title>Genomic Encyclopedia of Type Strains, Phase IV (KMG-V): Genome sequencing to study the core and pangenomes of soil and plant-associated prokaryotes.</title>
        <authorList>
            <person name="Whitman W."/>
        </authorList>
    </citation>
    <scope>NUCLEOTIDE SEQUENCE [LARGE SCALE GENOMIC DNA]</scope>
    <source>
        <strain evidence="7 8">AN3</strain>
    </source>
</reference>
<dbReference type="SUPFAM" id="SSF103481">
    <property type="entry name" value="Multidrug resistance efflux transporter EmrE"/>
    <property type="match status" value="2"/>
</dbReference>
<evidence type="ECO:0000256" key="5">
    <source>
        <dbReference type="SAM" id="Phobius"/>
    </source>
</evidence>
<feature type="domain" description="EamA" evidence="6">
    <location>
        <begin position="17"/>
        <end position="147"/>
    </location>
</feature>
<evidence type="ECO:0000256" key="4">
    <source>
        <dbReference type="ARBA" id="ARBA00023136"/>
    </source>
</evidence>
<sequence>MSNTPVQTPSLAKELALLAVLATLWGASYTFIKVGVETIPPITFIAARTLIAGGLLLVIIKLRGLSLPRDPAIWKRFLIQACINSVFPFTLIAWAELTVNAGLATILNSTTPIFAFLLTVLITRHEAVTARKVFGVAAGVVGISLIIGLEAFNGLGKELVAQIAIVVATISYAAAAIFGKGFKGLDPMMPAAGSLICGAVILIPVSLVVDQPWTLAPSNHSLLALLGLAVFSTALAFVIYFRLIHTLGTVGTTSQAYLRVPIGVGIGVLFLGESLTSTAWIGLICVIAGVAAMTLPGRKKAAVTAA</sequence>
<feature type="transmembrane region" description="Helical" evidence="5">
    <location>
        <begin position="133"/>
        <end position="153"/>
    </location>
</feature>
<feature type="transmembrane region" description="Helical" evidence="5">
    <location>
        <begin position="101"/>
        <end position="121"/>
    </location>
</feature>
<evidence type="ECO:0000313" key="7">
    <source>
        <dbReference type="EMBL" id="MBA8876423.1"/>
    </source>
</evidence>
<keyword evidence="8" id="KW-1185">Reference proteome</keyword>
<dbReference type="RefSeq" id="WP_182547229.1">
    <property type="nucleotide sequence ID" value="NZ_JACGXN010000001.1"/>
</dbReference>
<evidence type="ECO:0000259" key="6">
    <source>
        <dbReference type="Pfam" id="PF00892"/>
    </source>
</evidence>
<feature type="transmembrane region" description="Helical" evidence="5">
    <location>
        <begin position="12"/>
        <end position="32"/>
    </location>
</feature>
<protein>
    <submittedName>
        <fullName evidence="7">Drug/metabolite transporter (DMT)-like permease</fullName>
    </submittedName>
</protein>
<evidence type="ECO:0000313" key="8">
    <source>
        <dbReference type="Proteomes" id="UP000549052"/>
    </source>
</evidence>
<feature type="transmembrane region" description="Helical" evidence="5">
    <location>
        <begin position="159"/>
        <end position="179"/>
    </location>
</feature>
<dbReference type="PANTHER" id="PTHR32322">
    <property type="entry name" value="INNER MEMBRANE TRANSPORTER"/>
    <property type="match status" value="1"/>
</dbReference>
<keyword evidence="2 5" id="KW-0812">Transmembrane</keyword>
<name>A0A839E9C3_9HYPH</name>
<feature type="transmembrane region" description="Helical" evidence="5">
    <location>
        <begin position="44"/>
        <end position="65"/>
    </location>
</feature>
<evidence type="ECO:0000256" key="3">
    <source>
        <dbReference type="ARBA" id="ARBA00022989"/>
    </source>
</evidence>
<dbReference type="InterPro" id="IPR050638">
    <property type="entry name" value="AA-Vitamin_Transporters"/>
</dbReference>
<organism evidence="7 8">
    <name type="scientific">Phyllobacterium myrsinacearum</name>
    <dbReference type="NCBI Taxonomy" id="28101"/>
    <lineage>
        <taxon>Bacteria</taxon>
        <taxon>Pseudomonadati</taxon>
        <taxon>Pseudomonadota</taxon>
        <taxon>Alphaproteobacteria</taxon>
        <taxon>Hyphomicrobiales</taxon>
        <taxon>Phyllobacteriaceae</taxon>
        <taxon>Phyllobacterium</taxon>
    </lineage>
</organism>
<dbReference type="PANTHER" id="PTHR32322:SF9">
    <property type="entry name" value="AMINO-ACID METABOLITE EFFLUX PUMP-RELATED"/>
    <property type="match status" value="1"/>
</dbReference>